<dbReference type="RefSeq" id="WP_271805905.1">
    <property type="nucleotide sequence ID" value="NZ_JAQMTU010000097.1"/>
</dbReference>
<accession>A0ABT5A8G3</accession>
<evidence type="ECO:0000313" key="5">
    <source>
        <dbReference type="Proteomes" id="UP001212123"/>
    </source>
</evidence>
<dbReference type="CDD" id="cd11304">
    <property type="entry name" value="Cadherin_repeat"/>
    <property type="match status" value="1"/>
</dbReference>
<dbReference type="PANTHER" id="PTHR24026">
    <property type="entry name" value="FAT ATYPICAL CADHERIN-RELATED"/>
    <property type="match status" value="1"/>
</dbReference>
<proteinExistence type="predicted"/>
<feature type="domain" description="Cadherin" evidence="3">
    <location>
        <begin position="39"/>
        <end position="141"/>
    </location>
</feature>
<dbReference type="InterPro" id="IPR002126">
    <property type="entry name" value="Cadherin-like_dom"/>
</dbReference>
<protein>
    <submittedName>
        <fullName evidence="4">Cadherin repeat domain-containing protein</fullName>
    </submittedName>
</protein>
<organism evidence="4 5">
    <name type="scientific">Dolichospermum circinale CS-537/01</name>
    <dbReference type="NCBI Taxonomy" id="3021739"/>
    <lineage>
        <taxon>Bacteria</taxon>
        <taxon>Bacillati</taxon>
        <taxon>Cyanobacteriota</taxon>
        <taxon>Cyanophyceae</taxon>
        <taxon>Nostocales</taxon>
        <taxon>Aphanizomenonaceae</taxon>
        <taxon>Dolichospermum</taxon>
        <taxon>Dolichospermum circinale</taxon>
    </lineage>
</organism>
<dbReference type="PANTHER" id="PTHR24026:SF126">
    <property type="entry name" value="PROTOCADHERIN FAT 4"/>
    <property type="match status" value="1"/>
</dbReference>
<sequence>MSNNSFLRQTATTYAYVADWNSGLQIINLSDFTNKAPTNLTLSTSTIAENQIIGTVVGNLTTTDPDTGDTFTYSLVTGDGATDNSLFTITNNQLKTNSVFDFEAKNSYSIRVKTTDQGGLSYEQQFTININNVTENDNDNLTTTAQ</sequence>
<dbReference type="PRINTS" id="PR00205">
    <property type="entry name" value="CADHERIN"/>
</dbReference>
<keyword evidence="2" id="KW-1133">Transmembrane helix</keyword>
<dbReference type="InterPro" id="IPR013211">
    <property type="entry name" value="LVIVD"/>
</dbReference>
<evidence type="ECO:0000313" key="4">
    <source>
        <dbReference type="EMBL" id="MDB9487958.1"/>
    </source>
</evidence>
<name>A0ABT5A8G3_9CYAN</name>
<keyword evidence="2" id="KW-0472">Membrane</keyword>
<evidence type="ECO:0000256" key="1">
    <source>
        <dbReference type="ARBA" id="ARBA00022692"/>
    </source>
</evidence>
<keyword evidence="1" id="KW-0812">Transmembrane</keyword>
<evidence type="ECO:0000259" key="3">
    <source>
        <dbReference type="PROSITE" id="PS50268"/>
    </source>
</evidence>
<feature type="non-terminal residue" evidence="4">
    <location>
        <position position="146"/>
    </location>
</feature>
<keyword evidence="5" id="KW-1185">Reference proteome</keyword>
<comment type="caution">
    <text evidence="4">The sequence shown here is derived from an EMBL/GenBank/DDBJ whole genome shotgun (WGS) entry which is preliminary data.</text>
</comment>
<dbReference type="Pfam" id="PF00028">
    <property type="entry name" value="Cadherin"/>
    <property type="match status" value="1"/>
</dbReference>
<reference evidence="4 5" key="1">
    <citation type="submission" date="2023-01" db="EMBL/GenBank/DDBJ databases">
        <title>Genomes from the Australian National Cyanobacteria Reference Collection.</title>
        <authorList>
            <person name="Willis A."/>
            <person name="Lee E.M.F."/>
        </authorList>
    </citation>
    <scope>NUCLEOTIDE SEQUENCE [LARGE SCALE GENOMIC DNA]</scope>
    <source>
        <strain evidence="4 5">CS-537/01</strain>
    </source>
</reference>
<dbReference type="Gene3D" id="2.60.40.60">
    <property type="entry name" value="Cadherins"/>
    <property type="match status" value="1"/>
</dbReference>
<dbReference type="SMART" id="SM00112">
    <property type="entry name" value="CA"/>
    <property type="match status" value="1"/>
</dbReference>
<dbReference type="Proteomes" id="UP001212123">
    <property type="component" value="Unassembled WGS sequence"/>
</dbReference>
<dbReference type="EMBL" id="JAQMTU010000097">
    <property type="protein sequence ID" value="MDB9487958.1"/>
    <property type="molecule type" value="Genomic_DNA"/>
</dbReference>
<gene>
    <name evidence="4" type="ORF">PN492_15615</name>
</gene>
<dbReference type="Pfam" id="PF08309">
    <property type="entry name" value="LVIVD"/>
    <property type="match status" value="1"/>
</dbReference>
<dbReference type="SUPFAM" id="SSF49313">
    <property type="entry name" value="Cadherin-like"/>
    <property type="match status" value="1"/>
</dbReference>
<dbReference type="PROSITE" id="PS50268">
    <property type="entry name" value="CADHERIN_2"/>
    <property type="match status" value="1"/>
</dbReference>
<dbReference type="InterPro" id="IPR015919">
    <property type="entry name" value="Cadherin-like_sf"/>
</dbReference>
<evidence type="ECO:0000256" key="2">
    <source>
        <dbReference type="ARBA" id="ARBA00022989"/>
    </source>
</evidence>